<dbReference type="Gene3D" id="3.40.190.10">
    <property type="entry name" value="Periplasmic binding protein-like II"/>
    <property type="match status" value="1"/>
</dbReference>
<dbReference type="PROSITE" id="PS51318">
    <property type="entry name" value="TAT"/>
    <property type="match status" value="1"/>
</dbReference>
<sequence length="553" mass="61156">MTPSSKSRIHPAIEMHARELRDGKLDRREFLTRATALGLGAAAAYGMAGLPAPARAESHVQTGGILRIQQSVKAMKDPRAYDWSELANQSRGFLEYLVEYQADGTFRPMLLEGWEVNNDATRYVLNVRKGVKWNNGDDFTARDVVRNIEGWCDSSMESNSMPSRMAGLMNPDTGQAREGAIEMPDDSTVILNFSNPDIALIANLSDYPAAITHESYAGGDPFDNGIGTGPFVPVSMEVGVKAVLTRNTEQEWWGTEIYGGPYVDTVEFIDYGTDPSSWVAAADSGEVDLFYETIGDFVDVMDGLGWTKSEVVTASTIVLRPNQKAEVDGTVPYSSREARRALALAIDNNVLLELGISGRGRVAANHHVAPIHPEYADIGPAETDPSQALELMKEAGLEEFEHELITLDDDWQRNTGDAAAAQLRDAGLKVRRTILPGSTFWNDWTKYPFSATTWNHRPLGVQVLYLAYRSDGAWNETAFEDETFDALIDKANAIADAEERSKVTAELEMILREEGVIIQPYWRSLYTHYVDTLVGAEKHPSHEIHLYKIGFAA</sequence>
<organism evidence="4 5">
    <name type="scientific">Profundibacterium mesophilum KAUST100406-0324</name>
    <dbReference type="NCBI Taxonomy" id="1037889"/>
    <lineage>
        <taxon>Bacteria</taxon>
        <taxon>Pseudomonadati</taxon>
        <taxon>Pseudomonadota</taxon>
        <taxon>Alphaproteobacteria</taxon>
        <taxon>Rhodobacterales</taxon>
        <taxon>Roseobacteraceae</taxon>
        <taxon>Profundibacterium</taxon>
    </lineage>
</organism>
<keyword evidence="5" id="KW-1185">Reference proteome</keyword>
<dbReference type="SUPFAM" id="SSF53850">
    <property type="entry name" value="Periplasmic binding protein-like II"/>
    <property type="match status" value="1"/>
</dbReference>
<dbReference type="EMBL" id="APKE01000028">
    <property type="protein sequence ID" value="KAF0675205.1"/>
    <property type="molecule type" value="Genomic_DNA"/>
</dbReference>
<evidence type="ECO:0000259" key="3">
    <source>
        <dbReference type="Pfam" id="PF00496"/>
    </source>
</evidence>
<dbReference type="InterPro" id="IPR006311">
    <property type="entry name" value="TAT_signal"/>
</dbReference>
<evidence type="ECO:0000313" key="5">
    <source>
        <dbReference type="Proteomes" id="UP000698242"/>
    </source>
</evidence>
<comment type="caution">
    <text evidence="4">The sequence shown here is derived from an EMBL/GenBank/DDBJ whole genome shotgun (WGS) entry which is preliminary data.</text>
</comment>
<dbReference type="GO" id="GO:1904680">
    <property type="term" value="F:peptide transmembrane transporter activity"/>
    <property type="evidence" value="ECO:0007669"/>
    <property type="project" value="TreeGrafter"/>
</dbReference>
<dbReference type="GO" id="GO:0030288">
    <property type="term" value="C:outer membrane-bounded periplasmic space"/>
    <property type="evidence" value="ECO:0007669"/>
    <property type="project" value="UniProtKB-ARBA"/>
</dbReference>
<dbReference type="PIRSF" id="PIRSF002741">
    <property type="entry name" value="MppA"/>
    <property type="match status" value="1"/>
</dbReference>
<dbReference type="Pfam" id="PF00496">
    <property type="entry name" value="SBP_bac_5"/>
    <property type="match status" value="1"/>
</dbReference>
<dbReference type="InterPro" id="IPR000914">
    <property type="entry name" value="SBP_5_dom"/>
</dbReference>
<name>A0A921NTF0_9RHOB</name>
<dbReference type="RefSeq" id="WP_159966000.1">
    <property type="nucleotide sequence ID" value="NZ_APKE01000028.1"/>
</dbReference>
<comment type="similarity">
    <text evidence="2">Belongs to the bacterial solute-binding protein 5 family.</text>
</comment>
<reference evidence="4" key="1">
    <citation type="submission" date="2013-03" db="EMBL/GenBank/DDBJ databases">
        <title>Genome Sequence of the Profundibacterium mesophilum strain KAUST100406-0324T from Red Sea, a novel genus in the family Rhodobacteraceae.</title>
        <authorList>
            <person name="Essack M."/>
            <person name="Alam I."/>
            <person name="Lafi F."/>
            <person name="Alawi W."/>
            <person name="Kamanu F."/>
            <person name="Al-Suwailem A."/>
            <person name="Lee O.O."/>
            <person name="Xu Y."/>
            <person name="Bajic V."/>
            <person name="Qian P.-Y."/>
            <person name="Archer J."/>
        </authorList>
    </citation>
    <scope>NUCLEOTIDE SEQUENCE</scope>
    <source>
        <strain evidence="4">KAUST100406-0324</strain>
    </source>
</reference>
<dbReference type="PANTHER" id="PTHR30290">
    <property type="entry name" value="PERIPLASMIC BINDING COMPONENT OF ABC TRANSPORTER"/>
    <property type="match status" value="1"/>
</dbReference>
<evidence type="ECO:0000313" key="4">
    <source>
        <dbReference type="EMBL" id="KAF0675205.1"/>
    </source>
</evidence>
<evidence type="ECO:0000256" key="2">
    <source>
        <dbReference type="ARBA" id="ARBA00005695"/>
    </source>
</evidence>
<protein>
    <submittedName>
        <fullName evidence="4">ABC dipeptide transporter periplasmic binding protein</fullName>
    </submittedName>
</protein>
<dbReference type="InterPro" id="IPR039424">
    <property type="entry name" value="SBP_5"/>
</dbReference>
<dbReference type="GO" id="GO:0015833">
    <property type="term" value="P:peptide transport"/>
    <property type="evidence" value="ECO:0007669"/>
    <property type="project" value="TreeGrafter"/>
</dbReference>
<dbReference type="InterPro" id="IPR030678">
    <property type="entry name" value="Peptide/Ni-bd"/>
</dbReference>
<dbReference type="GO" id="GO:0043190">
    <property type="term" value="C:ATP-binding cassette (ABC) transporter complex"/>
    <property type="evidence" value="ECO:0007669"/>
    <property type="project" value="InterPro"/>
</dbReference>
<evidence type="ECO:0000256" key="1">
    <source>
        <dbReference type="ARBA" id="ARBA00004418"/>
    </source>
</evidence>
<dbReference type="CDD" id="cd08503">
    <property type="entry name" value="PBP2_NikA_DppA_OppA_like_17"/>
    <property type="match status" value="1"/>
</dbReference>
<dbReference type="Proteomes" id="UP000698242">
    <property type="component" value="Unassembled WGS sequence"/>
</dbReference>
<dbReference type="OrthoDB" id="9803988at2"/>
<dbReference type="AlphaFoldDB" id="A0A921NTF0"/>
<comment type="subcellular location">
    <subcellularLocation>
        <location evidence="1">Periplasm</location>
    </subcellularLocation>
</comment>
<dbReference type="Gene3D" id="3.10.105.10">
    <property type="entry name" value="Dipeptide-binding Protein, Domain 3"/>
    <property type="match status" value="1"/>
</dbReference>
<gene>
    <name evidence="4" type="ORF">PMES_02468</name>
</gene>
<accession>A0A921NTF0</accession>
<proteinExistence type="inferred from homology"/>
<feature type="domain" description="Solute-binding protein family 5" evidence="3">
    <location>
        <begin position="106"/>
        <end position="458"/>
    </location>
</feature>